<feature type="binding site" evidence="5">
    <location>
        <position position="299"/>
    </location>
    <ligand>
        <name>Fe cation</name>
        <dbReference type="ChEBI" id="CHEBI:24875"/>
        <note>catalytic</note>
    </ligand>
</feature>
<accession>A0A2G9QKM2</accession>
<evidence type="ECO:0000256" key="1">
    <source>
        <dbReference type="ARBA" id="ARBA00009419"/>
    </source>
</evidence>
<feature type="binding site" evidence="5">
    <location>
        <position position="140"/>
    </location>
    <ligand>
        <name>Fe cation</name>
        <dbReference type="ChEBI" id="CHEBI:24875"/>
        <note>catalytic</note>
    </ligand>
</feature>
<dbReference type="Pfam" id="PF00305">
    <property type="entry name" value="Lipoxygenase"/>
    <property type="match status" value="1"/>
</dbReference>
<keyword evidence="9" id="KW-1185">Reference proteome</keyword>
<organism evidence="8 9">
    <name type="scientific">Aquarana catesbeiana</name>
    <name type="common">American bullfrog</name>
    <name type="synonym">Rana catesbeiana</name>
    <dbReference type="NCBI Taxonomy" id="8400"/>
    <lineage>
        <taxon>Eukaryota</taxon>
        <taxon>Metazoa</taxon>
        <taxon>Chordata</taxon>
        <taxon>Craniata</taxon>
        <taxon>Vertebrata</taxon>
        <taxon>Euteleostomi</taxon>
        <taxon>Amphibia</taxon>
        <taxon>Batrachia</taxon>
        <taxon>Anura</taxon>
        <taxon>Neobatrachia</taxon>
        <taxon>Ranoidea</taxon>
        <taxon>Ranidae</taxon>
        <taxon>Aquarana</taxon>
    </lineage>
</organism>
<sequence>MTIFLHISCFSVFSLKASATGKGGVPVLLRKVTAELTYSSLCVPDDIKGRGMDQIPNYLYRDDGLKIWAAIESYVSDIINYYYTSDEMVKEDPELQAWVAEVFKEGFLENKSSEVPYSLETRASLIKYLTMAIFRCSAQHAAVNSGQFDFYSWMPNGPTTMKSPPPSTKGVTTMKTILETLPDVNATTSGVTVVWVLSNEPMDRNLAIECISGSAMAYSDYLILNRCIVKKITRRSPSLQRRLGEYPDELFTEKTPLHSIKKFQDQLSEISKSIQERNKTMLLPYPYLDPNQIENSVSI</sequence>
<dbReference type="GO" id="GO:0005506">
    <property type="term" value="F:iron ion binding"/>
    <property type="evidence" value="ECO:0007669"/>
    <property type="project" value="InterPro"/>
</dbReference>
<evidence type="ECO:0000256" key="4">
    <source>
        <dbReference type="ARBA" id="ARBA00023002"/>
    </source>
</evidence>
<evidence type="ECO:0000259" key="7">
    <source>
        <dbReference type="PROSITE" id="PS51393"/>
    </source>
</evidence>
<evidence type="ECO:0000256" key="3">
    <source>
        <dbReference type="ARBA" id="ARBA00022964"/>
    </source>
</evidence>
<keyword evidence="4" id="KW-0560">Oxidoreductase</keyword>
<name>A0A2G9QKM2_AQUCT</name>
<protein>
    <recommendedName>
        <fullName evidence="7">Lipoxygenase domain-containing protein</fullName>
    </recommendedName>
</protein>
<reference evidence="9" key="1">
    <citation type="journal article" date="2017" name="Nat. Commun.">
        <title>The North American bullfrog draft genome provides insight into hormonal regulation of long noncoding RNA.</title>
        <authorList>
            <person name="Hammond S.A."/>
            <person name="Warren R.L."/>
            <person name="Vandervalk B.P."/>
            <person name="Kucuk E."/>
            <person name="Khan H."/>
            <person name="Gibb E.A."/>
            <person name="Pandoh P."/>
            <person name="Kirk H."/>
            <person name="Zhao Y."/>
            <person name="Jones M."/>
            <person name="Mungall A.J."/>
            <person name="Coope R."/>
            <person name="Pleasance S."/>
            <person name="Moore R.A."/>
            <person name="Holt R.A."/>
            <person name="Round J.M."/>
            <person name="Ohora S."/>
            <person name="Walle B.V."/>
            <person name="Veldhoen N."/>
            <person name="Helbing C.C."/>
            <person name="Birol I."/>
        </authorList>
    </citation>
    <scope>NUCLEOTIDE SEQUENCE [LARGE SCALE GENOMIC DNA]</scope>
</reference>
<evidence type="ECO:0000256" key="6">
    <source>
        <dbReference type="SAM" id="SignalP"/>
    </source>
</evidence>
<dbReference type="GO" id="GO:0016702">
    <property type="term" value="F:oxidoreductase activity, acting on single donors with incorporation of molecular oxygen, incorporation of two atoms of oxygen"/>
    <property type="evidence" value="ECO:0007669"/>
    <property type="project" value="InterPro"/>
</dbReference>
<dbReference type="PROSITE" id="PS51393">
    <property type="entry name" value="LIPOXYGENASE_3"/>
    <property type="match status" value="1"/>
</dbReference>
<dbReference type="GO" id="GO:0034440">
    <property type="term" value="P:lipid oxidation"/>
    <property type="evidence" value="ECO:0007669"/>
    <property type="project" value="InterPro"/>
</dbReference>
<dbReference type="Gene3D" id="1.20.245.10">
    <property type="entry name" value="Lipoxygenase-1, Domain 5"/>
    <property type="match status" value="2"/>
</dbReference>
<keyword evidence="6" id="KW-0732">Signal</keyword>
<evidence type="ECO:0000313" key="9">
    <source>
        <dbReference type="Proteomes" id="UP000228934"/>
    </source>
</evidence>
<proteinExistence type="inferred from homology"/>
<comment type="cofactor">
    <cofactor evidence="5">
        <name>Fe cation</name>
        <dbReference type="ChEBI" id="CHEBI:24875"/>
    </cofactor>
    <text evidence="5">Binds 1 Fe cation per subunit.</text>
</comment>
<dbReference type="InterPro" id="IPR000907">
    <property type="entry name" value="LipOase"/>
</dbReference>
<evidence type="ECO:0000313" key="8">
    <source>
        <dbReference type="EMBL" id="PIO16085.1"/>
    </source>
</evidence>
<gene>
    <name evidence="8" type="ORF">AB205_0165280</name>
</gene>
<keyword evidence="3" id="KW-0223">Dioxygenase</keyword>
<dbReference type="EMBL" id="KV966359">
    <property type="protein sequence ID" value="PIO16085.1"/>
    <property type="molecule type" value="Genomic_DNA"/>
</dbReference>
<dbReference type="OrthoDB" id="407298at2759"/>
<keyword evidence="5" id="KW-0408">Iron</keyword>
<dbReference type="SUPFAM" id="SSF48484">
    <property type="entry name" value="Lipoxigenase"/>
    <property type="match status" value="1"/>
</dbReference>
<feature type="chain" id="PRO_5013701606" description="Lipoxygenase domain-containing protein" evidence="6">
    <location>
        <begin position="20"/>
        <end position="299"/>
    </location>
</feature>
<dbReference type="InterPro" id="IPR013819">
    <property type="entry name" value="LipOase_C"/>
</dbReference>
<dbReference type="InterPro" id="IPR001885">
    <property type="entry name" value="LipOase_mml"/>
</dbReference>
<dbReference type="PRINTS" id="PR00467">
    <property type="entry name" value="MAMLPOXGNASE"/>
</dbReference>
<dbReference type="InterPro" id="IPR036226">
    <property type="entry name" value="LipOase_C_sf"/>
</dbReference>
<dbReference type="AlphaFoldDB" id="A0A2G9QKM2"/>
<comment type="similarity">
    <text evidence="1">Belongs to the lipoxygenase family.</text>
</comment>
<dbReference type="Proteomes" id="UP000228934">
    <property type="component" value="Unassembled WGS sequence"/>
</dbReference>
<feature type="signal peptide" evidence="6">
    <location>
        <begin position="1"/>
        <end position="19"/>
    </location>
</feature>
<keyword evidence="2 5" id="KW-0479">Metal-binding</keyword>
<feature type="domain" description="Lipoxygenase" evidence="7">
    <location>
        <begin position="1"/>
        <end position="299"/>
    </location>
</feature>
<evidence type="ECO:0000256" key="2">
    <source>
        <dbReference type="ARBA" id="ARBA00022723"/>
    </source>
</evidence>
<dbReference type="PANTHER" id="PTHR11771">
    <property type="entry name" value="LIPOXYGENASE"/>
    <property type="match status" value="1"/>
</dbReference>
<evidence type="ECO:0000256" key="5">
    <source>
        <dbReference type="PIRSR" id="PIRSR601885-1"/>
    </source>
</evidence>